<name>A0A3B0ZXY7_9ZZZZ</name>
<proteinExistence type="predicted"/>
<dbReference type="EMBL" id="UOFS01000037">
    <property type="protein sequence ID" value="VAW98418.1"/>
    <property type="molecule type" value="Genomic_DNA"/>
</dbReference>
<evidence type="ECO:0000313" key="1">
    <source>
        <dbReference type="EMBL" id="VAW98418.1"/>
    </source>
</evidence>
<gene>
    <name evidence="1" type="ORF">MNBD_GAMMA22-2497</name>
</gene>
<dbReference type="AlphaFoldDB" id="A0A3B0ZXY7"/>
<organism evidence="1">
    <name type="scientific">hydrothermal vent metagenome</name>
    <dbReference type="NCBI Taxonomy" id="652676"/>
    <lineage>
        <taxon>unclassified sequences</taxon>
        <taxon>metagenomes</taxon>
        <taxon>ecological metagenomes</taxon>
    </lineage>
</organism>
<accession>A0A3B0ZXY7</accession>
<protein>
    <submittedName>
        <fullName evidence="1">Uncharacterized protein</fullName>
    </submittedName>
</protein>
<reference evidence="1" key="1">
    <citation type="submission" date="2018-06" db="EMBL/GenBank/DDBJ databases">
        <authorList>
            <person name="Zhirakovskaya E."/>
        </authorList>
    </citation>
    <scope>NUCLEOTIDE SEQUENCE</scope>
</reference>
<sequence>MSNIAGKAYAMNVITPIKWYMAWVNRIIFWAAQLPFLSGYLKGLITLSLIHYARWVIVKPSEFPRLDSTQPEETIKYTYMFFFSNFNGSWEQYVDSFHTSIPDGLNLFWYRNVKYPGSVPLQGFYSYITYNQIWTNHYYSAYPMATSNDIKSSKKIKSSLINFYKKTTANCASDFYEQYQKLLLTLQNDISLMEPSPIVSLSAQAVSNREHQLSQQQI</sequence>